<reference evidence="1 2" key="1">
    <citation type="submission" date="2019-03" db="EMBL/GenBank/DDBJ databases">
        <authorList>
            <person name="Jensen L."/>
            <person name="Storgaard J."/>
            <person name="Sulaj E."/>
            <person name="Schramm A."/>
            <person name="Marshall I.P.G."/>
        </authorList>
    </citation>
    <scope>NUCLEOTIDE SEQUENCE [LARGE SCALE GENOMIC DNA]</scope>
    <source>
        <strain evidence="1 2">2017H2G3</strain>
    </source>
</reference>
<dbReference type="Proteomes" id="UP000293846">
    <property type="component" value="Unassembled WGS sequence"/>
</dbReference>
<keyword evidence="2" id="KW-1185">Reference proteome</keyword>
<protein>
    <submittedName>
        <fullName evidence="1">Uncharacterized protein</fullName>
    </submittedName>
</protein>
<name>A0A4R1AYW6_9BACI</name>
<dbReference type="RefSeq" id="WP_057762545.1">
    <property type="nucleotide sequence ID" value="NZ_CP183326.1"/>
</dbReference>
<evidence type="ECO:0000313" key="1">
    <source>
        <dbReference type="EMBL" id="TCJ03915.1"/>
    </source>
</evidence>
<dbReference type="AlphaFoldDB" id="A0A4R1AYW6"/>
<gene>
    <name evidence="1" type="ORF">E0Y62_12115</name>
</gene>
<accession>A0A4R1AYW6</accession>
<comment type="caution">
    <text evidence="1">The sequence shown here is derived from an EMBL/GenBank/DDBJ whole genome shotgun (WGS) entry which is preliminary data.</text>
</comment>
<proteinExistence type="predicted"/>
<dbReference type="EMBL" id="SJTH01000012">
    <property type="protein sequence ID" value="TCJ03915.1"/>
    <property type="molecule type" value="Genomic_DNA"/>
</dbReference>
<sequence>MLTMMPTDAERAISRVNNYLTKDILVKSILAGVAINSIERLAEKNWEGVCGRNKGFESIF</sequence>
<organism evidence="1 2">
    <name type="scientific">Cytobacillus praedii</name>
    <dbReference type="NCBI Taxonomy" id="1742358"/>
    <lineage>
        <taxon>Bacteria</taxon>
        <taxon>Bacillati</taxon>
        <taxon>Bacillota</taxon>
        <taxon>Bacilli</taxon>
        <taxon>Bacillales</taxon>
        <taxon>Bacillaceae</taxon>
        <taxon>Cytobacillus</taxon>
    </lineage>
</organism>
<evidence type="ECO:0000313" key="2">
    <source>
        <dbReference type="Proteomes" id="UP000293846"/>
    </source>
</evidence>